<dbReference type="EMBL" id="CP003098">
    <property type="protein sequence ID" value="AET31790.1"/>
    <property type="molecule type" value="Genomic_DNA"/>
</dbReference>
<sequence length="202" mass="22326">MLYQLYQDSFAIYYKGRKIPTIALYTTPTLHYIQHVAPYVAKRLAEAGITEFRHDNPHAARIIEIACNWQCRQSPAGADIDKVLEEAYYNHLADRIMAQTPSADALVIPCADKPLARALAKRAREHAPDLTLIASRYGGDCPQADYTHDPQPIDTPIPLGPTSRAALHTATWAIDEGVAEAPLTPLLDADCVIAHQRESQTS</sequence>
<dbReference type="KEGG" id="pyr:P186_0335"/>
<reference evidence="1 2" key="1">
    <citation type="journal article" date="2012" name="J. Bacteriol.">
        <title>Complete genome sequence of strain 1860, a crenarchaeon of the genus pyrobaculum able to grow with various electron acceptors.</title>
        <authorList>
            <person name="Mardanov A.V."/>
            <person name="Gumerov V.M."/>
            <person name="Slobodkina G.B."/>
            <person name="Beletsky A.V."/>
            <person name="Bonch-Osmolovskaya E.A."/>
            <person name="Ravin N.V."/>
            <person name="Skryabin K.G."/>
        </authorList>
    </citation>
    <scope>NUCLEOTIDE SEQUENCE [LARGE SCALE GENOMIC DNA]</scope>
    <source>
        <strain evidence="1 2">1860</strain>
    </source>
</reference>
<dbReference type="Proteomes" id="UP000005867">
    <property type="component" value="Chromosome"/>
</dbReference>
<keyword evidence="2" id="KW-1185">Reference proteome</keyword>
<dbReference type="HOGENOM" id="CLU_1352157_0_0_2"/>
<proteinExistence type="predicted"/>
<dbReference type="AlphaFoldDB" id="G7VFY3"/>
<accession>G7VFY3</accession>
<dbReference type="STRING" id="1104324.P186_0335"/>
<evidence type="ECO:0000313" key="2">
    <source>
        <dbReference type="Proteomes" id="UP000005867"/>
    </source>
</evidence>
<organism evidence="1 2">
    <name type="scientific">Pyrobaculum ferrireducens</name>
    <dbReference type="NCBI Taxonomy" id="1104324"/>
    <lineage>
        <taxon>Archaea</taxon>
        <taxon>Thermoproteota</taxon>
        <taxon>Thermoprotei</taxon>
        <taxon>Thermoproteales</taxon>
        <taxon>Thermoproteaceae</taxon>
        <taxon>Pyrobaculum</taxon>
    </lineage>
</organism>
<protein>
    <submittedName>
        <fullName evidence="1">Uncharacterized protein</fullName>
    </submittedName>
</protein>
<evidence type="ECO:0000313" key="1">
    <source>
        <dbReference type="EMBL" id="AET31790.1"/>
    </source>
</evidence>
<dbReference type="eggNOG" id="arCOG05554">
    <property type="taxonomic scope" value="Archaea"/>
</dbReference>
<dbReference type="BioCyc" id="PSP1104324:GJSN-324-MONOMER"/>
<name>G7VFY3_9CREN</name>
<gene>
    <name evidence="1" type="ORF">P186_0335</name>
</gene>